<feature type="transmembrane region" description="Helical" evidence="5">
    <location>
        <begin position="62"/>
        <end position="81"/>
    </location>
</feature>
<keyword evidence="4 7" id="KW-0560">Oxidoreductase</keyword>
<dbReference type="InterPro" id="IPR045170">
    <property type="entry name" value="MTOX"/>
</dbReference>
<evidence type="ECO:0000259" key="6">
    <source>
        <dbReference type="Pfam" id="PF01266"/>
    </source>
</evidence>
<organism evidence="7 8">
    <name type="scientific">Pseudomonas gessardii</name>
    <dbReference type="NCBI Taxonomy" id="78544"/>
    <lineage>
        <taxon>Bacteria</taxon>
        <taxon>Pseudomonadati</taxon>
        <taxon>Pseudomonadota</taxon>
        <taxon>Gammaproteobacteria</taxon>
        <taxon>Pseudomonadales</taxon>
        <taxon>Pseudomonadaceae</taxon>
        <taxon>Pseudomonas</taxon>
    </lineage>
</organism>
<reference evidence="7 8" key="1">
    <citation type="submission" date="2019-11" db="EMBL/GenBank/DDBJ databases">
        <title>Epiphytic Pseudomonas syringae from cherry orchards.</title>
        <authorList>
            <person name="Hulin M.T."/>
        </authorList>
    </citation>
    <scope>NUCLEOTIDE SEQUENCE [LARGE SCALE GENOMIC DNA]</scope>
    <source>
        <strain evidence="7 8">PA-6-5B</strain>
    </source>
</reference>
<evidence type="ECO:0000256" key="1">
    <source>
        <dbReference type="ARBA" id="ARBA00001974"/>
    </source>
</evidence>
<dbReference type="Gene3D" id="3.30.9.10">
    <property type="entry name" value="D-Amino Acid Oxidase, subunit A, domain 2"/>
    <property type="match status" value="1"/>
</dbReference>
<evidence type="ECO:0000313" key="7">
    <source>
        <dbReference type="EMBL" id="MCF5110804.1"/>
    </source>
</evidence>
<dbReference type="Gene3D" id="3.50.50.60">
    <property type="entry name" value="FAD/NAD(P)-binding domain"/>
    <property type="match status" value="1"/>
</dbReference>
<evidence type="ECO:0000256" key="2">
    <source>
        <dbReference type="ARBA" id="ARBA00022630"/>
    </source>
</evidence>
<proteinExistence type="predicted"/>
<comment type="cofactor">
    <cofactor evidence="1">
        <name>FAD</name>
        <dbReference type="ChEBI" id="CHEBI:57692"/>
    </cofactor>
</comment>
<protein>
    <submittedName>
        <fullName evidence="7">N-methyl-L-tryptophan oxidase</fullName>
        <ecNumber evidence="7">1.5.3.2</ecNumber>
    </submittedName>
</protein>
<dbReference type="PANTHER" id="PTHR10961">
    <property type="entry name" value="PEROXISOMAL SARCOSINE OXIDASE"/>
    <property type="match status" value="1"/>
</dbReference>
<keyword evidence="5" id="KW-0472">Membrane</keyword>
<comment type="caution">
    <text evidence="7">The sequence shown here is derived from an EMBL/GenBank/DDBJ whole genome shotgun (WGS) entry which is preliminary data.</text>
</comment>
<evidence type="ECO:0000256" key="5">
    <source>
        <dbReference type="SAM" id="Phobius"/>
    </source>
</evidence>
<feature type="transmembrane region" description="Helical" evidence="5">
    <location>
        <begin position="101"/>
        <end position="121"/>
    </location>
</feature>
<keyword evidence="3" id="KW-0274">FAD</keyword>
<gene>
    <name evidence="7" type="primary">solA</name>
    <name evidence="7" type="ORF">GIW56_28820</name>
</gene>
<dbReference type="Pfam" id="PF01266">
    <property type="entry name" value="DAO"/>
    <property type="match status" value="1"/>
</dbReference>
<dbReference type="SUPFAM" id="SSF54373">
    <property type="entry name" value="FAD-linked reductases, C-terminal domain"/>
    <property type="match status" value="1"/>
</dbReference>
<dbReference type="PANTHER" id="PTHR10961:SF7">
    <property type="entry name" value="FAD DEPENDENT OXIDOREDUCTASE DOMAIN-CONTAINING PROTEIN"/>
    <property type="match status" value="1"/>
</dbReference>
<evidence type="ECO:0000256" key="4">
    <source>
        <dbReference type="ARBA" id="ARBA00023002"/>
    </source>
</evidence>
<dbReference type="EMBL" id="WKED01000103">
    <property type="protein sequence ID" value="MCF5110804.1"/>
    <property type="molecule type" value="Genomic_DNA"/>
</dbReference>
<feature type="domain" description="FAD dependent oxidoreductase" evidence="6">
    <location>
        <begin position="103"/>
        <end position="461"/>
    </location>
</feature>
<sequence length="481" mass="53890">MARKYHISFSMVDSLRRMCLGHTFSDVRLRSKKTPPCNDWLSSVYTPYHTIFCCHIFLQTIYFNRILVFIFSNIWNISFSISLRMRRHSISTKELDQMKNYYDVIVVGLGIFGASALWRLASKGKRVLGVDAGGPTHCFGSSHGSSRIFRRAYWEGEKYLPLLNHADTLWNELEAVAQRKLLFRTGGIFIGHSDSRVVKGSTRTAKLSQIKHSLLTADKVCRHVPAFNIPHNFEALYEPGAYAISACDARLTMLNEAVHQGVVTLFGESVVSVKNNGAGATLKTKNGNSYTAKSVIVTTGPWIAEQLLPEIKDYLETRKLPVYWFTPKTGSENIFSPENFPVFLYESSHGHLLYGVPSIVSNEPGVKIGFHNRQQIPTHPSWMEVQISQQSIEEISTIVSPLLPDLERLPARAKNCFYTMSKDESFLIGASTKLNSVYFASACSGHGFKFATAIGDALAHLVNGQDPSVSISEFSPTRFWN</sequence>
<evidence type="ECO:0000256" key="3">
    <source>
        <dbReference type="ARBA" id="ARBA00022827"/>
    </source>
</evidence>
<dbReference type="GO" id="GO:0050131">
    <property type="term" value="F:N-methyl-L-amino-acid oxidase activity"/>
    <property type="evidence" value="ECO:0007669"/>
    <property type="project" value="UniProtKB-EC"/>
</dbReference>
<dbReference type="EC" id="1.5.3.2" evidence="7"/>
<keyword evidence="2" id="KW-0285">Flavoprotein</keyword>
<accession>A0ABS9FEP1</accession>
<evidence type="ECO:0000313" key="8">
    <source>
        <dbReference type="Proteomes" id="UP000814003"/>
    </source>
</evidence>
<keyword evidence="5" id="KW-1133">Transmembrane helix</keyword>
<dbReference type="InterPro" id="IPR006076">
    <property type="entry name" value="FAD-dep_OxRdtase"/>
</dbReference>
<dbReference type="SUPFAM" id="SSF51905">
    <property type="entry name" value="FAD/NAD(P)-binding domain"/>
    <property type="match status" value="1"/>
</dbReference>
<dbReference type="Proteomes" id="UP000814003">
    <property type="component" value="Unassembled WGS sequence"/>
</dbReference>
<dbReference type="NCBIfam" id="NF008425">
    <property type="entry name" value="PRK11259.1"/>
    <property type="match status" value="1"/>
</dbReference>
<keyword evidence="8" id="KW-1185">Reference proteome</keyword>
<name>A0ABS9FEP1_9PSED</name>
<keyword evidence="5" id="KW-0812">Transmembrane</keyword>
<dbReference type="InterPro" id="IPR036188">
    <property type="entry name" value="FAD/NAD-bd_sf"/>
</dbReference>